<evidence type="ECO:0000256" key="1">
    <source>
        <dbReference type="SAM" id="SignalP"/>
    </source>
</evidence>
<keyword evidence="1" id="KW-0732">Signal</keyword>
<comment type="caution">
    <text evidence="2">The sequence shown here is derived from an EMBL/GenBank/DDBJ whole genome shotgun (WGS) entry which is preliminary data.</text>
</comment>
<name>A0A6N7PI43_9BACT</name>
<feature type="chain" id="PRO_5026673943" evidence="1">
    <location>
        <begin position="26"/>
        <end position="279"/>
    </location>
</feature>
<dbReference type="RefSeq" id="WP_153818263.1">
    <property type="nucleotide sequence ID" value="NZ_WJIE01000001.1"/>
</dbReference>
<dbReference type="AlphaFoldDB" id="A0A6N7PI43"/>
<dbReference type="EMBL" id="WJIE01000001">
    <property type="protein sequence ID" value="MRG91477.1"/>
    <property type="molecule type" value="Genomic_DNA"/>
</dbReference>
<dbReference type="Proteomes" id="UP000440224">
    <property type="component" value="Unassembled WGS sequence"/>
</dbReference>
<protein>
    <submittedName>
        <fullName evidence="2">Uncharacterized protein</fullName>
    </submittedName>
</protein>
<evidence type="ECO:0000313" key="3">
    <source>
        <dbReference type="Proteomes" id="UP000440224"/>
    </source>
</evidence>
<dbReference type="PROSITE" id="PS51257">
    <property type="entry name" value="PROKAR_LIPOPROTEIN"/>
    <property type="match status" value="1"/>
</dbReference>
<evidence type="ECO:0000313" key="2">
    <source>
        <dbReference type="EMBL" id="MRG91477.1"/>
    </source>
</evidence>
<accession>A0A6N7PI43</accession>
<gene>
    <name evidence="2" type="ORF">GF068_06000</name>
</gene>
<proteinExistence type="predicted"/>
<reference evidence="2 3" key="1">
    <citation type="submission" date="2019-10" db="EMBL/GenBank/DDBJ databases">
        <title>A soil myxobacterium in the family Polyangiaceae.</title>
        <authorList>
            <person name="Li Y."/>
            <person name="Wang J."/>
        </authorList>
    </citation>
    <scope>NUCLEOTIDE SEQUENCE [LARGE SCALE GENOMIC DNA]</scope>
    <source>
        <strain evidence="2 3">DSM 14734</strain>
    </source>
</reference>
<keyword evidence="3" id="KW-1185">Reference proteome</keyword>
<organism evidence="2 3">
    <name type="scientific">Polyangium spumosum</name>
    <dbReference type="NCBI Taxonomy" id="889282"/>
    <lineage>
        <taxon>Bacteria</taxon>
        <taxon>Pseudomonadati</taxon>
        <taxon>Myxococcota</taxon>
        <taxon>Polyangia</taxon>
        <taxon>Polyangiales</taxon>
        <taxon>Polyangiaceae</taxon>
        <taxon>Polyangium</taxon>
    </lineage>
</organism>
<sequence length="279" mass="29399">MKPKILKTFALLAPFAALLAAPAPAAAGTSCVDLRCSSSASWSDSSFGASYQLWAGMMTKKDFPTTTSYGADYLRLGADIYGTAKAFGVSKSIVDSYAMIYNNNGSATGKIQVATLGIVLYSASMSNKLELGWTRSFFKADDGISILGVSIDLDAEVGGELGVNVYPQFLDGVVSLQADPYVSAYADVDAHVGASCASVGVSGSLTALDLHVPASIGTTIPEDNSVHLMMALPYELHSLDGKLKVKLKYCLDEDSKTIVNFDGFSTSATLLSKWGSFSW</sequence>
<feature type="signal peptide" evidence="1">
    <location>
        <begin position="1"/>
        <end position="25"/>
    </location>
</feature>